<evidence type="ECO:0000256" key="1">
    <source>
        <dbReference type="SAM" id="MobiDB-lite"/>
    </source>
</evidence>
<sequence length="315" mass="35020">MDITPAQPKVRRRQKDWWQAPRPMLPNLYQPNGDVDMIDSSDRESELQRLIFYGEVSVDEFVVGECTDADKAHNLAVFERAQRQLDAKRAQRARLSNDPSDAEKRARATGMLKWTEGYLGRLTDLRDDETNTQLFKLAVFHNDGLLSEQEIADAVLRASTRNGHLKQRGQPRTGPGHGNKTRAQISADVRRAISKARQQGQHVDWDRLGDGKGARQPQVAEVAAETLGGTSRAKAETNGQATKSENREEPITPVYSAVILKRSDLQGLPDPIPLIDNVLDQGTIALLYGKWGTLQNLHRARLGGVCGHRQPMAGP</sequence>
<reference evidence="2 4" key="1">
    <citation type="journal article" date="2019" name="Emerg. Microbes Infect.">
        <title>Comprehensive subspecies identification of 175 nontuberculous mycobacteria species based on 7547 genomic profiles.</title>
        <authorList>
            <person name="Matsumoto Y."/>
            <person name="Kinjo T."/>
            <person name="Motooka D."/>
            <person name="Nabeya D."/>
            <person name="Jung N."/>
            <person name="Uechi K."/>
            <person name="Horii T."/>
            <person name="Iida T."/>
            <person name="Fujita J."/>
            <person name="Nakamura S."/>
        </authorList>
    </citation>
    <scope>NUCLEOTIDE SEQUENCE [LARGE SCALE GENOMIC DNA]</scope>
    <source>
        <strain evidence="2 4">JCM 15653</strain>
    </source>
</reference>
<reference evidence="2" key="2">
    <citation type="submission" date="2020-02" db="EMBL/GenBank/DDBJ databases">
        <authorList>
            <person name="Matsumoto Y."/>
            <person name="Kinjo T."/>
            <person name="Motooka D."/>
            <person name="Nabeya D."/>
            <person name="Jung N."/>
            <person name="Uechi K."/>
            <person name="Horii T."/>
            <person name="Iida T."/>
            <person name="Fujita J."/>
            <person name="Nakamura S."/>
        </authorList>
    </citation>
    <scope>NUCLEOTIDE SEQUENCE</scope>
    <source>
        <strain evidence="2">JCM 15653</strain>
    </source>
</reference>
<feature type="region of interest" description="Disordered" evidence="1">
    <location>
        <begin position="161"/>
        <end position="248"/>
    </location>
</feature>
<protein>
    <submittedName>
        <fullName evidence="3">Uncharacterized protein</fullName>
    </submittedName>
</protein>
<evidence type="ECO:0000313" key="2">
    <source>
        <dbReference type="EMBL" id="BBX91361.1"/>
    </source>
</evidence>
<reference evidence="3 5" key="3">
    <citation type="journal article" date="2022" name="BMC Genomics">
        <title>Comparative genome analysis of mycobacteria focusing on tRNA and non-coding RNA.</title>
        <authorList>
            <person name="Behra P.R.K."/>
            <person name="Pettersson B.M.F."/>
            <person name="Ramesh M."/>
            <person name="Das S."/>
            <person name="Dasgupta S."/>
            <person name="Kirsebom L.A."/>
        </authorList>
    </citation>
    <scope>NUCLEOTIDE SEQUENCE [LARGE SCALE GENOMIC DNA]</scope>
    <source>
        <strain evidence="3 5">DSM 44677</strain>
    </source>
</reference>
<name>A0AAX3A1B3_9MYCO</name>
<dbReference type="Proteomes" id="UP000466683">
    <property type="component" value="Chromosome"/>
</dbReference>
<organism evidence="3 5">
    <name type="scientific">Mycolicibacterium boenickei</name>
    <dbReference type="NCBI Taxonomy" id="146017"/>
    <lineage>
        <taxon>Bacteria</taxon>
        <taxon>Bacillati</taxon>
        <taxon>Actinomycetota</taxon>
        <taxon>Actinomycetes</taxon>
        <taxon>Mycobacteriales</taxon>
        <taxon>Mycobacteriaceae</taxon>
        <taxon>Mycolicibacterium</taxon>
    </lineage>
</organism>
<dbReference type="RefSeq" id="WP_133118329.1">
    <property type="nucleotide sequence ID" value="NZ_AP022579.1"/>
</dbReference>
<dbReference type="AlphaFoldDB" id="A0AAX3A1B3"/>
<evidence type="ECO:0000313" key="4">
    <source>
        <dbReference type="Proteomes" id="UP000466683"/>
    </source>
</evidence>
<feature type="compositionally biased region" description="Basic and acidic residues" evidence="1">
    <location>
        <begin position="203"/>
        <end position="213"/>
    </location>
</feature>
<dbReference type="EMBL" id="CP060016">
    <property type="protein sequence ID" value="UNC01473.1"/>
    <property type="molecule type" value="Genomic_DNA"/>
</dbReference>
<evidence type="ECO:0000313" key="5">
    <source>
        <dbReference type="Proteomes" id="UP001162885"/>
    </source>
</evidence>
<evidence type="ECO:0000313" key="3">
    <source>
        <dbReference type="EMBL" id="UNC01473.1"/>
    </source>
</evidence>
<dbReference type="EMBL" id="AP022579">
    <property type="protein sequence ID" value="BBX91361.1"/>
    <property type="molecule type" value="Genomic_DNA"/>
</dbReference>
<proteinExistence type="predicted"/>
<gene>
    <name evidence="3" type="ORF">H5U98_08885</name>
    <name evidence="2" type="ORF">MBOE_30100</name>
</gene>
<accession>A0AAX3A1B3</accession>
<dbReference type="Proteomes" id="UP001162885">
    <property type="component" value="Chromosome"/>
</dbReference>
<keyword evidence="4" id="KW-1185">Reference proteome</keyword>